<comment type="caution">
    <text evidence="2">The sequence shown here is derived from an EMBL/GenBank/DDBJ whole genome shotgun (WGS) entry which is preliminary data.</text>
</comment>
<proteinExistence type="predicted"/>
<feature type="compositionally biased region" description="Polar residues" evidence="1">
    <location>
        <begin position="175"/>
        <end position="191"/>
    </location>
</feature>
<sequence>MRFGLRHKERQHSLSPEKPVMRVYASHTPKKLPPFPDGTPVKLRLRPAGHPSHEELTDKAPVFGTSPSQYPTPRREPQQPANALKGDSRSASLIPTSAIISQISAVSTESLFASSVVSSMTSPSTDAPAVVYPSTVESSSEVATSEHATTDQLGTLIPELDDLVISKQHGEFRSNDGSNTPPEITSSVGPGSRLSLRTVSARNACTYIPNPRFLSSDEDGPYVLVRLEPWRSILFGKRAPACTLYSQWLRQGNYGDIMKSPGLFGSPDSILRDTRIKKMFYGIRSLTKYAVFRIDTEAQKFFADAQEEWAQTTMIISRYHSEANEWASRVVPADEASSSNGRDEEVD</sequence>
<organism evidence="2 3">
    <name type="scientific">Hohenbuehelia grisea</name>
    <dbReference type="NCBI Taxonomy" id="104357"/>
    <lineage>
        <taxon>Eukaryota</taxon>
        <taxon>Fungi</taxon>
        <taxon>Dikarya</taxon>
        <taxon>Basidiomycota</taxon>
        <taxon>Agaricomycotina</taxon>
        <taxon>Agaricomycetes</taxon>
        <taxon>Agaricomycetidae</taxon>
        <taxon>Agaricales</taxon>
        <taxon>Pleurotineae</taxon>
        <taxon>Pleurotaceae</taxon>
        <taxon>Hohenbuehelia</taxon>
    </lineage>
</organism>
<dbReference type="EMBL" id="JASNQZ010000017">
    <property type="protein sequence ID" value="KAL0945681.1"/>
    <property type="molecule type" value="Genomic_DNA"/>
</dbReference>
<protein>
    <submittedName>
        <fullName evidence="2">Uncharacterized protein</fullName>
    </submittedName>
</protein>
<evidence type="ECO:0000313" key="2">
    <source>
        <dbReference type="EMBL" id="KAL0945681.1"/>
    </source>
</evidence>
<evidence type="ECO:0000313" key="3">
    <source>
        <dbReference type="Proteomes" id="UP001556367"/>
    </source>
</evidence>
<keyword evidence="3" id="KW-1185">Reference proteome</keyword>
<evidence type="ECO:0000256" key="1">
    <source>
        <dbReference type="SAM" id="MobiDB-lite"/>
    </source>
</evidence>
<gene>
    <name evidence="2" type="ORF">HGRIS_014832</name>
</gene>
<feature type="region of interest" description="Disordered" evidence="1">
    <location>
        <begin position="27"/>
        <end position="89"/>
    </location>
</feature>
<reference evidence="3" key="1">
    <citation type="submission" date="2024-06" db="EMBL/GenBank/DDBJ databases">
        <title>Multi-omics analyses provide insights into the biosynthesis of the anticancer antibiotic pleurotin in Hohenbuehelia grisea.</title>
        <authorList>
            <person name="Weaver J.A."/>
            <person name="Alberti F."/>
        </authorList>
    </citation>
    <scope>NUCLEOTIDE SEQUENCE [LARGE SCALE GENOMIC DNA]</scope>
    <source>
        <strain evidence="3">T-177</strain>
    </source>
</reference>
<feature type="region of interest" description="Disordered" evidence="1">
    <location>
        <begin position="171"/>
        <end position="191"/>
    </location>
</feature>
<accession>A0ABR3IQV2</accession>
<dbReference type="Proteomes" id="UP001556367">
    <property type="component" value="Unassembled WGS sequence"/>
</dbReference>
<name>A0ABR3IQV2_9AGAR</name>